<keyword evidence="2" id="KW-0472">Membrane</keyword>
<dbReference type="Pfam" id="PF03929">
    <property type="entry name" value="PepSY_TM"/>
    <property type="match status" value="1"/>
</dbReference>
<keyword evidence="4" id="KW-1185">Reference proteome</keyword>
<evidence type="ECO:0000313" key="4">
    <source>
        <dbReference type="Proteomes" id="UP000285092"/>
    </source>
</evidence>
<sequence>MQKALRQSMAWIHTWLGLIAGWILFAMFLTGTASYFRPEITRWMQPELRAKSVSAAQATEAAVRHLQATSPDDEQWFIYLPDDRTGVTRVFMRARPNPDPEAPPPPRRPEVKLDPATGAPLAARETKGGEHFYRFHFQLQLLHPWGRWLAGFCAIFMLGAIISGVITHKRIFADFFTLRWGKGHRTWLDAHNASAVLALPYHAMITYTGLITLMLMYMPWPIEANYRNSDNFAVEAYGRDAEEPAAGRSVPLAPIGPMIGAAMHEWDGAAPRTVVVRNPGDAAATVTLLRSPAGQLDARAGSIVFSGTSGERLSASQPPGPAAQTAGVMLGLHLAHFAGPALRWSFFLLGLVGTAMVGTGLVMWTAKRRRPAGNADFGFRLVERLNIGAIACLPAGMAAFLLANRLLPADMPGRADLEVEAMFWTWFGLAALSVLRPVRRAWIETLTLSALAFALLPLVNAVTTDRGLLRSVAAGDWLFVSFDAAVLAMSGLLGLAAFRAHRASARQGRASTRNAPGRPSLAA</sequence>
<protein>
    <submittedName>
        <fullName evidence="3">PepSY domain-containing protein</fullName>
    </submittedName>
</protein>
<accession>A0A418NMT2</accession>
<name>A0A418NMT2_9SPHN</name>
<feature type="transmembrane region" description="Helical" evidence="2">
    <location>
        <begin position="12"/>
        <end position="36"/>
    </location>
</feature>
<evidence type="ECO:0000256" key="2">
    <source>
        <dbReference type="SAM" id="Phobius"/>
    </source>
</evidence>
<gene>
    <name evidence="3" type="ORF">D2V04_00245</name>
</gene>
<proteinExistence type="predicted"/>
<comment type="caution">
    <text evidence="3">The sequence shown here is derived from an EMBL/GenBank/DDBJ whole genome shotgun (WGS) entry which is preliminary data.</text>
</comment>
<organism evidence="3 4">
    <name type="scientific">Pelagerythrobacter aerophilus</name>
    <dbReference type="NCBI Taxonomy" id="2306995"/>
    <lineage>
        <taxon>Bacteria</taxon>
        <taxon>Pseudomonadati</taxon>
        <taxon>Pseudomonadota</taxon>
        <taxon>Alphaproteobacteria</taxon>
        <taxon>Sphingomonadales</taxon>
        <taxon>Erythrobacteraceae</taxon>
        <taxon>Pelagerythrobacter</taxon>
    </lineage>
</organism>
<keyword evidence="2" id="KW-0812">Transmembrane</keyword>
<feature type="transmembrane region" description="Helical" evidence="2">
    <location>
        <begin position="419"/>
        <end position="435"/>
    </location>
</feature>
<evidence type="ECO:0000313" key="3">
    <source>
        <dbReference type="EMBL" id="RIV81584.1"/>
    </source>
</evidence>
<keyword evidence="2" id="KW-1133">Transmembrane helix</keyword>
<dbReference type="OrthoDB" id="9776609at2"/>
<dbReference type="Proteomes" id="UP000285092">
    <property type="component" value="Unassembled WGS sequence"/>
</dbReference>
<feature type="compositionally biased region" description="Pro residues" evidence="1">
    <location>
        <begin position="97"/>
        <end position="106"/>
    </location>
</feature>
<dbReference type="PANTHER" id="PTHR34219">
    <property type="entry name" value="IRON-REGULATED INNER MEMBRANE PROTEIN-RELATED"/>
    <property type="match status" value="1"/>
</dbReference>
<dbReference type="AlphaFoldDB" id="A0A418NMT2"/>
<feature type="transmembrane region" description="Helical" evidence="2">
    <location>
        <begin position="477"/>
        <end position="498"/>
    </location>
</feature>
<feature type="transmembrane region" description="Helical" evidence="2">
    <location>
        <begin position="148"/>
        <end position="172"/>
    </location>
</feature>
<dbReference type="PANTHER" id="PTHR34219:SF4">
    <property type="entry name" value="PEPSY DOMAIN-CONTAINING PROTEIN"/>
    <property type="match status" value="1"/>
</dbReference>
<dbReference type="InterPro" id="IPR005625">
    <property type="entry name" value="PepSY-ass_TM"/>
</dbReference>
<dbReference type="EMBL" id="QXFK01000002">
    <property type="protein sequence ID" value="RIV81584.1"/>
    <property type="molecule type" value="Genomic_DNA"/>
</dbReference>
<feature type="region of interest" description="Disordered" evidence="1">
    <location>
        <begin position="93"/>
        <end position="114"/>
    </location>
</feature>
<evidence type="ECO:0000256" key="1">
    <source>
        <dbReference type="SAM" id="MobiDB-lite"/>
    </source>
</evidence>
<feature type="transmembrane region" description="Helical" evidence="2">
    <location>
        <begin position="344"/>
        <end position="364"/>
    </location>
</feature>
<feature type="transmembrane region" description="Helical" evidence="2">
    <location>
        <begin position="385"/>
        <end position="407"/>
    </location>
</feature>
<feature type="transmembrane region" description="Helical" evidence="2">
    <location>
        <begin position="442"/>
        <end position="462"/>
    </location>
</feature>
<feature type="transmembrane region" description="Helical" evidence="2">
    <location>
        <begin position="193"/>
        <end position="218"/>
    </location>
</feature>
<reference evidence="3 4" key="1">
    <citation type="submission" date="2018-08" db="EMBL/GenBank/DDBJ databases">
        <title>Altererythrobacter sp.Ery1 and Ery12, the genome sequencing of novel strains in genus Alterythrobacter.</title>
        <authorList>
            <person name="Cheng H."/>
            <person name="Wu Y.-H."/>
            <person name="Fang C."/>
            <person name="Xu X.-W."/>
        </authorList>
    </citation>
    <scope>NUCLEOTIDE SEQUENCE [LARGE SCALE GENOMIC DNA]</scope>
    <source>
        <strain evidence="3 4">Ery1</strain>
    </source>
</reference>